<evidence type="ECO:0000259" key="10">
    <source>
        <dbReference type="Pfam" id="PF09976"/>
    </source>
</evidence>
<keyword evidence="3 9" id="KW-0812">Transmembrane</keyword>
<evidence type="ECO:0000256" key="3">
    <source>
        <dbReference type="ARBA" id="ARBA00022692"/>
    </source>
</evidence>
<comment type="similarity">
    <text evidence="7">Belongs to the YfgM family.</text>
</comment>
<dbReference type="PANTHER" id="PTHR38035">
    <property type="entry name" value="UPF0070 PROTEIN YFGM"/>
    <property type="match status" value="1"/>
</dbReference>
<keyword evidence="6" id="KW-0143">Chaperone</keyword>
<keyword evidence="2" id="KW-1003">Cell membrane</keyword>
<name>A0A842HPT7_9BURK</name>
<protein>
    <recommendedName>
        <fullName evidence="8">Ancillary SecYEG translocon subunit</fullName>
    </recommendedName>
</protein>
<evidence type="ECO:0000256" key="2">
    <source>
        <dbReference type="ARBA" id="ARBA00022475"/>
    </source>
</evidence>
<dbReference type="GO" id="GO:0005886">
    <property type="term" value="C:plasma membrane"/>
    <property type="evidence" value="ECO:0007669"/>
    <property type="project" value="UniProtKB-SubCell"/>
</dbReference>
<comment type="subcellular location">
    <subcellularLocation>
        <location evidence="1">Cell membrane</location>
        <topology evidence="1">Single-pass type II membrane protein</topology>
    </subcellularLocation>
</comment>
<dbReference type="Pfam" id="PF09976">
    <property type="entry name" value="TPR_21"/>
    <property type="match status" value="1"/>
</dbReference>
<dbReference type="Gene3D" id="1.25.40.10">
    <property type="entry name" value="Tetratricopeptide repeat domain"/>
    <property type="match status" value="1"/>
</dbReference>
<evidence type="ECO:0000256" key="7">
    <source>
        <dbReference type="ARBA" id="ARBA00024197"/>
    </source>
</evidence>
<dbReference type="InterPro" id="IPR011990">
    <property type="entry name" value="TPR-like_helical_dom_sf"/>
</dbReference>
<keyword evidence="5 9" id="KW-0472">Membrane</keyword>
<reference evidence="11 12" key="1">
    <citation type="submission" date="2020-08" db="EMBL/GenBank/DDBJ databases">
        <title>Paraeoetvoesia sp. YC-7-48 draft genome sequence.</title>
        <authorList>
            <person name="Yao L."/>
        </authorList>
    </citation>
    <scope>NUCLEOTIDE SEQUENCE [LARGE SCALE GENOMIC DNA]</scope>
    <source>
        <strain evidence="12">YC-7-48</strain>
    </source>
</reference>
<dbReference type="InterPro" id="IPR018704">
    <property type="entry name" value="SecYEG/CpoB_TPR"/>
</dbReference>
<feature type="domain" description="Ancillary SecYEG translocon subunit/Cell division coordinator CpoB TPR" evidence="10">
    <location>
        <begin position="15"/>
        <end position="209"/>
    </location>
</feature>
<sequence>MAYDLEEQEKLDAIRQWWDRYGTLIVTVVAVIALAFAGWRGWQWYEGNQARQAMGYFEALESAATKPGDDSLERVKAASQTLRADFPSSGYTTRGALVAAQVLVQQQDYAGAKEQLQWVIDNSTDPALVPLAQLRLAGVLLDQKEYDAALALVANGPEAFEALFSDRQGDILAAQGKKEDAKSAWLNAIEALGADPMTQIIQLKIDALGV</sequence>
<dbReference type="SUPFAM" id="SSF48452">
    <property type="entry name" value="TPR-like"/>
    <property type="match status" value="1"/>
</dbReference>
<dbReference type="PIRSF" id="PIRSF006170">
    <property type="entry name" value="YfgM"/>
    <property type="match status" value="1"/>
</dbReference>
<gene>
    <name evidence="11" type="ORF">GTU67_10215</name>
</gene>
<feature type="transmembrane region" description="Helical" evidence="9">
    <location>
        <begin position="21"/>
        <end position="42"/>
    </location>
</feature>
<evidence type="ECO:0000313" key="12">
    <source>
        <dbReference type="Proteomes" id="UP000545386"/>
    </source>
</evidence>
<dbReference type="InterPro" id="IPR026039">
    <property type="entry name" value="YfgM"/>
</dbReference>
<dbReference type="GO" id="GO:0044877">
    <property type="term" value="F:protein-containing complex binding"/>
    <property type="evidence" value="ECO:0007669"/>
    <property type="project" value="InterPro"/>
</dbReference>
<dbReference type="RefSeq" id="WP_185779970.1">
    <property type="nucleotide sequence ID" value="NZ_JACJUU010000007.1"/>
</dbReference>
<evidence type="ECO:0000256" key="1">
    <source>
        <dbReference type="ARBA" id="ARBA00004401"/>
    </source>
</evidence>
<evidence type="ECO:0000256" key="8">
    <source>
        <dbReference type="ARBA" id="ARBA00024235"/>
    </source>
</evidence>
<evidence type="ECO:0000256" key="9">
    <source>
        <dbReference type="SAM" id="Phobius"/>
    </source>
</evidence>
<comment type="caution">
    <text evidence="11">The sequence shown here is derived from an EMBL/GenBank/DDBJ whole genome shotgun (WGS) entry which is preliminary data.</text>
</comment>
<keyword evidence="4 9" id="KW-1133">Transmembrane helix</keyword>
<evidence type="ECO:0000256" key="6">
    <source>
        <dbReference type="ARBA" id="ARBA00023186"/>
    </source>
</evidence>
<dbReference type="AlphaFoldDB" id="A0A842HPT7"/>
<proteinExistence type="inferred from homology"/>
<dbReference type="Proteomes" id="UP000545386">
    <property type="component" value="Unassembled WGS sequence"/>
</dbReference>
<dbReference type="EMBL" id="JACJUU010000007">
    <property type="protein sequence ID" value="MBC2770283.1"/>
    <property type="molecule type" value="Genomic_DNA"/>
</dbReference>
<evidence type="ECO:0000256" key="5">
    <source>
        <dbReference type="ARBA" id="ARBA00023136"/>
    </source>
</evidence>
<evidence type="ECO:0000256" key="4">
    <source>
        <dbReference type="ARBA" id="ARBA00022989"/>
    </source>
</evidence>
<dbReference type="PANTHER" id="PTHR38035:SF1">
    <property type="entry name" value="ANCILLARY SECYEG TRANSLOCON SUBUNIT"/>
    <property type="match status" value="1"/>
</dbReference>
<evidence type="ECO:0000313" key="11">
    <source>
        <dbReference type="EMBL" id="MBC2770283.1"/>
    </source>
</evidence>
<accession>A0A842HPT7</accession>
<organism evidence="11 12">
    <name type="scientific">Pusillimonas minor</name>
    <dbReference type="NCBI Taxonomy" id="2697024"/>
    <lineage>
        <taxon>Bacteria</taxon>
        <taxon>Pseudomonadati</taxon>
        <taxon>Pseudomonadota</taxon>
        <taxon>Betaproteobacteria</taxon>
        <taxon>Burkholderiales</taxon>
        <taxon>Alcaligenaceae</taxon>
        <taxon>Pusillimonas</taxon>
    </lineage>
</organism>
<keyword evidence="12" id="KW-1185">Reference proteome</keyword>